<evidence type="ECO:0000313" key="8">
    <source>
        <dbReference type="Proteomes" id="UP000196293"/>
    </source>
</evidence>
<dbReference type="SMART" id="SM00342">
    <property type="entry name" value="HTH_ARAC"/>
    <property type="match status" value="1"/>
</dbReference>
<dbReference type="EMBL" id="NFLS01000016">
    <property type="protein sequence ID" value="OUQ55780.1"/>
    <property type="molecule type" value="Genomic_DNA"/>
</dbReference>
<dbReference type="PANTHER" id="PTHR43280">
    <property type="entry name" value="ARAC-FAMILY TRANSCRIPTIONAL REGULATOR"/>
    <property type="match status" value="1"/>
</dbReference>
<evidence type="ECO:0000313" key="6">
    <source>
        <dbReference type="EMBL" id="OUQ75425.1"/>
    </source>
</evidence>
<sequence length="74" mass="8880">MQEKNSNQSPEQFIIDYRLKRTSELLKSDSGTISYIALSSGFQSYQSFNRLFRKRYQISPTEFRKKYNTKTNKR</sequence>
<dbReference type="RefSeq" id="WP_087176499.1">
    <property type="nucleotide sequence ID" value="NZ_CALHTS010000021.1"/>
</dbReference>
<dbReference type="GeneID" id="99614205"/>
<keyword evidence="3" id="KW-0804">Transcription</keyword>
<name>A0A1Y4TRL4_9LACO</name>
<organism evidence="6 7">
    <name type="scientific">Lactobacillus gallinarum</name>
    <dbReference type="NCBI Taxonomy" id="52242"/>
    <lineage>
        <taxon>Bacteria</taxon>
        <taxon>Bacillati</taxon>
        <taxon>Bacillota</taxon>
        <taxon>Bacilli</taxon>
        <taxon>Lactobacillales</taxon>
        <taxon>Lactobacillaceae</taxon>
        <taxon>Lactobacillus</taxon>
    </lineage>
</organism>
<comment type="caution">
    <text evidence="6">The sequence shown here is derived from an EMBL/GenBank/DDBJ whole genome shotgun (WGS) entry which is preliminary data.</text>
</comment>
<keyword evidence="8" id="KW-1185">Reference proteome</keyword>
<feature type="domain" description="HTH araC/xylS-type" evidence="4">
    <location>
        <begin position="1"/>
        <end position="66"/>
    </location>
</feature>
<proteinExistence type="predicted"/>
<evidence type="ECO:0000256" key="2">
    <source>
        <dbReference type="ARBA" id="ARBA00023125"/>
    </source>
</evidence>
<evidence type="ECO:0000313" key="7">
    <source>
        <dbReference type="Proteomes" id="UP000195859"/>
    </source>
</evidence>
<dbReference type="GO" id="GO:0043565">
    <property type="term" value="F:sequence-specific DNA binding"/>
    <property type="evidence" value="ECO:0007669"/>
    <property type="project" value="InterPro"/>
</dbReference>
<dbReference type="PRINTS" id="PR00032">
    <property type="entry name" value="HTHARAC"/>
</dbReference>
<evidence type="ECO:0000313" key="5">
    <source>
        <dbReference type="EMBL" id="OUQ55780.1"/>
    </source>
</evidence>
<dbReference type="SUPFAM" id="SSF46689">
    <property type="entry name" value="Homeodomain-like"/>
    <property type="match status" value="1"/>
</dbReference>
<evidence type="ECO:0000256" key="1">
    <source>
        <dbReference type="ARBA" id="ARBA00023015"/>
    </source>
</evidence>
<keyword evidence="2" id="KW-0238">DNA-binding</keyword>
<protein>
    <recommendedName>
        <fullName evidence="4">HTH araC/xylS-type domain-containing protein</fullName>
    </recommendedName>
</protein>
<evidence type="ECO:0000259" key="4">
    <source>
        <dbReference type="PROSITE" id="PS01124"/>
    </source>
</evidence>
<reference evidence="7 8" key="1">
    <citation type="submission" date="2017-04" db="EMBL/GenBank/DDBJ databases">
        <title>Function of individual gut microbiota members based on whole genome sequencing of pure cultures obtained from chicken caecum.</title>
        <authorList>
            <person name="Medvecky M."/>
            <person name="Cejkova D."/>
            <person name="Polansky O."/>
            <person name="Karasova D."/>
            <person name="Kubasova T."/>
            <person name="Cizek A."/>
            <person name="Rychlik I."/>
        </authorList>
    </citation>
    <scope>NUCLEOTIDE SEQUENCE [LARGE SCALE GENOMIC DNA]</scope>
    <source>
        <strain evidence="7">An101</strain>
        <strain evidence="8">An115</strain>
    </source>
</reference>
<gene>
    <name evidence="6" type="ORF">B5E44_07355</name>
    <name evidence="5" type="ORF">B5E59_06775</name>
</gene>
<dbReference type="InterPro" id="IPR009057">
    <property type="entry name" value="Homeodomain-like_sf"/>
</dbReference>
<dbReference type="EMBL" id="NFLZ01000018">
    <property type="protein sequence ID" value="OUQ75425.1"/>
    <property type="molecule type" value="Genomic_DNA"/>
</dbReference>
<reference evidence="6" key="2">
    <citation type="journal article" date="2018" name="BMC Genomics">
        <title>Whole genome sequencing and function prediction of 133 gut anaerobes isolated from chicken caecum in pure cultures.</title>
        <authorList>
            <person name="Medvecky M."/>
            <person name="Cejkova D."/>
            <person name="Polansky O."/>
            <person name="Karasova D."/>
            <person name="Kubasova T."/>
            <person name="Cizek A."/>
            <person name="Rychlik I."/>
        </authorList>
    </citation>
    <scope>NUCLEOTIDE SEQUENCE</scope>
    <source>
        <strain evidence="6">An101</strain>
        <strain evidence="5">An115</strain>
    </source>
</reference>
<dbReference type="InterPro" id="IPR018062">
    <property type="entry name" value="HTH_AraC-typ_CS"/>
</dbReference>
<dbReference type="Proteomes" id="UP000195859">
    <property type="component" value="Unassembled WGS sequence"/>
</dbReference>
<dbReference type="Proteomes" id="UP000196293">
    <property type="component" value="Unassembled WGS sequence"/>
</dbReference>
<evidence type="ECO:0000256" key="3">
    <source>
        <dbReference type="ARBA" id="ARBA00023163"/>
    </source>
</evidence>
<dbReference type="PROSITE" id="PS00041">
    <property type="entry name" value="HTH_ARAC_FAMILY_1"/>
    <property type="match status" value="1"/>
</dbReference>
<dbReference type="Pfam" id="PF12833">
    <property type="entry name" value="HTH_18"/>
    <property type="match status" value="1"/>
</dbReference>
<dbReference type="GO" id="GO:0003700">
    <property type="term" value="F:DNA-binding transcription factor activity"/>
    <property type="evidence" value="ECO:0007669"/>
    <property type="project" value="InterPro"/>
</dbReference>
<dbReference type="InterPro" id="IPR020449">
    <property type="entry name" value="Tscrpt_reg_AraC-type_HTH"/>
</dbReference>
<dbReference type="PANTHER" id="PTHR43280:SF2">
    <property type="entry name" value="HTH-TYPE TRANSCRIPTIONAL REGULATOR EXSA"/>
    <property type="match status" value="1"/>
</dbReference>
<keyword evidence="1" id="KW-0805">Transcription regulation</keyword>
<accession>A0A1Y4TRL4</accession>
<dbReference type="InterPro" id="IPR018060">
    <property type="entry name" value="HTH_AraC"/>
</dbReference>
<dbReference type="PROSITE" id="PS01124">
    <property type="entry name" value="HTH_ARAC_FAMILY_2"/>
    <property type="match status" value="1"/>
</dbReference>
<dbReference type="AlphaFoldDB" id="A0A1Y4TRL4"/>
<dbReference type="Gene3D" id="1.10.10.60">
    <property type="entry name" value="Homeodomain-like"/>
    <property type="match status" value="1"/>
</dbReference>